<dbReference type="InterPro" id="IPR012944">
    <property type="entry name" value="SusD_RagB_dom"/>
</dbReference>
<dbReference type="RefSeq" id="WP_415865714.1">
    <property type="nucleotide sequence ID" value="NZ_CP134537.1"/>
</dbReference>
<evidence type="ECO:0000256" key="3">
    <source>
        <dbReference type="ARBA" id="ARBA00022729"/>
    </source>
</evidence>
<keyword evidence="4" id="KW-0472">Membrane</keyword>
<keyword evidence="3" id="KW-0732">Signal</keyword>
<dbReference type="SUPFAM" id="SSF48452">
    <property type="entry name" value="TPR-like"/>
    <property type="match status" value="1"/>
</dbReference>
<evidence type="ECO:0000256" key="4">
    <source>
        <dbReference type="ARBA" id="ARBA00023136"/>
    </source>
</evidence>
<evidence type="ECO:0000256" key="2">
    <source>
        <dbReference type="ARBA" id="ARBA00006275"/>
    </source>
</evidence>
<accession>A0ABY9XTF4</accession>
<feature type="region of interest" description="Disordered" evidence="6">
    <location>
        <begin position="290"/>
        <end position="317"/>
    </location>
</feature>
<feature type="domain" description="RagB/SusD" evidence="7">
    <location>
        <begin position="79"/>
        <end position="312"/>
    </location>
</feature>
<evidence type="ECO:0000256" key="5">
    <source>
        <dbReference type="ARBA" id="ARBA00023237"/>
    </source>
</evidence>
<keyword evidence="5" id="KW-0998">Cell outer membrane</keyword>
<evidence type="ECO:0000256" key="1">
    <source>
        <dbReference type="ARBA" id="ARBA00004442"/>
    </source>
</evidence>
<evidence type="ECO:0000313" key="9">
    <source>
        <dbReference type="Proteomes" id="UP001302806"/>
    </source>
</evidence>
<reference evidence="8 9" key="1">
    <citation type="submission" date="2023-09" db="EMBL/GenBank/DDBJ databases">
        <title>Thalassobella suaedae gen. nov., sp. nov., a marine bacterium of the family Flavobacteriaceae isolated from a halophyte Suaeda japonica.</title>
        <authorList>
            <person name="Lee S.Y."/>
            <person name="Hwang C.Y."/>
        </authorList>
    </citation>
    <scope>NUCLEOTIDE SEQUENCE [LARGE SCALE GENOMIC DNA]</scope>
    <source>
        <strain evidence="8 9">HL-DH14</strain>
    </source>
</reference>
<evidence type="ECO:0000259" key="7">
    <source>
        <dbReference type="Pfam" id="PF07980"/>
    </source>
</evidence>
<protein>
    <submittedName>
        <fullName evidence="8">RagB/SusD family nutrient uptake outer membrane protein</fullName>
    </submittedName>
</protein>
<proteinExistence type="inferred from homology"/>
<name>A0ABY9XTF4_9FLAO</name>
<dbReference type="EMBL" id="CP134537">
    <property type="protein sequence ID" value="WNH09201.1"/>
    <property type="molecule type" value="Genomic_DNA"/>
</dbReference>
<comment type="subcellular location">
    <subcellularLocation>
        <location evidence="1">Cell outer membrane</location>
    </subcellularLocation>
</comment>
<evidence type="ECO:0000313" key="8">
    <source>
        <dbReference type="EMBL" id="WNH09201.1"/>
    </source>
</evidence>
<comment type="similarity">
    <text evidence="2">Belongs to the SusD family.</text>
</comment>
<dbReference type="InterPro" id="IPR011990">
    <property type="entry name" value="TPR-like_helical_dom_sf"/>
</dbReference>
<sequence>MVPDKGNVGRATKGAAQSLMGKLKLYQGDQAGALPFFKTVVESQTYDLASNYQNLFTQDPSAEAANPGRIFWAEFTQTVKTDFNWGGDPNVNWRQFNALSPTYSAGDFYDFFPTQFLVNELSQERTIDDKLDPRFAATILSYQPSEGLTESYGADWAVKNLDPNLYYVAKYTLANEGGDPFYSGVNYHVIRFADVLLMYAECLAHPSTNNIPLAAAQLQRVRNRANLPNREAEFAAYTYDQFMTQLAHERLTELAIEGLRYNDIKRWGWLDDPAKLTELKANDPEFNTFVPSRKYQPIPQTELDRNPNLDGNSANKG</sequence>
<gene>
    <name evidence="8" type="ORF">RHP51_00090</name>
</gene>
<dbReference type="Proteomes" id="UP001302806">
    <property type="component" value="Chromosome"/>
</dbReference>
<dbReference type="Pfam" id="PF07980">
    <property type="entry name" value="SusD_RagB"/>
    <property type="match status" value="1"/>
</dbReference>
<evidence type="ECO:0000256" key="6">
    <source>
        <dbReference type="SAM" id="MobiDB-lite"/>
    </source>
</evidence>
<dbReference type="Gene3D" id="1.25.40.390">
    <property type="match status" value="1"/>
</dbReference>
<organism evidence="8 9">
    <name type="scientific">Thalassobellus suaedae</name>
    <dbReference type="NCBI Taxonomy" id="3074124"/>
    <lineage>
        <taxon>Bacteria</taxon>
        <taxon>Pseudomonadati</taxon>
        <taxon>Bacteroidota</taxon>
        <taxon>Flavobacteriia</taxon>
        <taxon>Flavobacteriales</taxon>
        <taxon>Flavobacteriaceae</taxon>
        <taxon>Thalassobellus</taxon>
    </lineage>
</organism>